<dbReference type="InterPro" id="IPR021109">
    <property type="entry name" value="Peptidase_aspartic_dom_sf"/>
</dbReference>
<dbReference type="OrthoDB" id="1937173at2759"/>
<evidence type="ECO:0000256" key="2">
    <source>
        <dbReference type="SAM" id="MobiDB-lite"/>
    </source>
</evidence>
<dbReference type="InterPro" id="IPR005162">
    <property type="entry name" value="Retrotrans_gag_dom"/>
</dbReference>
<dbReference type="SMART" id="SM00343">
    <property type="entry name" value="ZnF_C2HC"/>
    <property type="match status" value="1"/>
</dbReference>
<dbReference type="KEGG" id="mcha:111023247"/>
<feature type="domain" description="CCHC-type" evidence="3">
    <location>
        <begin position="274"/>
        <end position="288"/>
    </location>
</feature>
<dbReference type="PANTHER" id="PTHR34482">
    <property type="entry name" value="DNA DAMAGE-INDUCIBLE PROTEIN 1-LIKE"/>
    <property type="match status" value="1"/>
</dbReference>
<dbReference type="PROSITE" id="PS50158">
    <property type="entry name" value="ZF_CCHC"/>
    <property type="match status" value="1"/>
</dbReference>
<evidence type="ECO:0000313" key="4">
    <source>
        <dbReference type="Proteomes" id="UP000504603"/>
    </source>
</evidence>
<dbReference type="Gene3D" id="2.40.70.10">
    <property type="entry name" value="Acid Proteases"/>
    <property type="match status" value="1"/>
</dbReference>
<dbReference type="Proteomes" id="UP000504603">
    <property type="component" value="Unplaced"/>
</dbReference>
<keyword evidence="1" id="KW-0479">Metal-binding</keyword>
<evidence type="ECO:0000259" key="3">
    <source>
        <dbReference type="PROSITE" id="PS50158"/>
    </source>
</evidence>
<feature type="region of interest" description="Disordered" evidence="2">
    <location>
        <begin position="1"/>
        <end position="34"/>
    </location>
</feature>
<dbReference type="Pfam" id="PF08284">
    <property type="entry name" value="RVP_2"/>
    <property type="match status" value="1"/>
</dbReference>
<evidence type="ECO:0000256" key="1">
    <source>
        <dbReference type="PROSITE-ProRule" id="PRU00047"/>
    </source>
</evidence>
<proteinExistence type="predicted"/>
<dbReference type="RefSeq" id="XP_022156326.1">
    <property type="nucleotide sequence ID" value="XM_022300634.1"/>
</dbReference>
<dbReference type="GO" id="GO:0006508">
    <property type="term" value="P:proteolysis"/>
    <property type="evidence" value="ECO:0007669"/>
    <property type="project" value="InterPro"/>
</dbReference>
<sequence>MPPRHSMRLRADADPAPGGVGGVQAPPPQHLHTPQSEARFIKDFKRYGPPTFDGESERATAVEEWIRELEALYAYLGCEDQFKVKGAVFMLRGEALNWWDSVAAAEDYANVPIPWARFKNLLYDYYYPETVKDMKEAEFLHLVQGTLSVAQYERKFTELSRFALELIPTEALKIKRFVKGLRKGIRGPVDLQRPTTYAEAVRGALVMDKDVSNKASPLPEVGSSSGVKRKFPSTYADLVLRAPQRQAQHQGMPPVCPTCQKRHTGQCWTGSKGCFRCGREGHFARECPMSAANTQRLGQRIPPPVSTQGNNQRARVFALTRKEAADAETVVTGTVLVHDVPAYVLFDSGSSHTFISSTFVRQATLELEPLGFLLSVSTPSGSILIASQKVRADELSFDNQTLRARLIQLDM</sequence>
<protein>
    <submittedName>
        <fullName evidence="5">Uncharacterized protein LOC111023247</fullName>
    </submittedName>
</protein>
<reference evidence="5" key="1">
    <citation type="submission" date="2025-08" db="UniProtKB">
        <authorList>
            <consortium name="RefSeq"/>
        </authorList>
    </citation>
    <scope>IDENTIFICATION</scope>
    <source>
        <strain evidence="5">OHB3-1</strain>
    </source>
</reference>
<dbReference type="InterPro" id="IPR001878">
    <property type="entry name" value="Znf_CCHC"/>
</dbReference>
<dbReference type="InterPro" id="IPR001969">
    <property type="entry name" value="Aspartic_peptidase_AS"/>
</dbReference>
<dbReference type="Pfam" id="PF00098">
    <property type="entry name" value="zf-CCHC"/>
    <property type="match status" value="1"/>
</dbReference>
<gene>
    <name evidence="5" type="primary">LOC111023247</name>
</gene>
<organism evidence="4 5">
    <name type="scientific">Momordica charantia</name>
    <name type="common">Bitter gourd</name>
    <name type="synonym">Balsam pear</name>
    <dbReference type="NCBI Taxonomy" id="3673"/>
    <lineage>
        <taxon>Eukaryota</taxon>
        <taxon>Viridiplantae</taxon>
        <taxon>Streptophyta</taxon>
        <taxon>Embryophyta</taxon>
        <taxon>Tracheophyta</taxon>
        <taxon>Spermatophyta</taxon>
        <taxon>Magnoliopsida</taxon>
        <taxon>eudicotyledons</taxon>
        <taxon>Gunneridae</taxon>
        <taxon>Pentapetalae</taxon>
        <taxon>rosids</taxon>
        <taxon>fabids</taxon>
        <taxon>Cucurbitales</taxon>
        <taxon>Cucurbitaceae</taxon>
        <taxon>Momordiceae</taxon>
        <taxon>Momordica</taxon>
    </lineage>
</organism>
<dbReference type="Gene3D" id="4.10.60.10">
    <property type="entry name" value="Zinc finger, CCHC-type"/>
    <property type="match status" value="1"/>
</dbReference>
<dbReference type="Pfam" id="PF03732">
    <property type="entry name" value="Retrotrans_gag"/>
    <property type="match status" value="1"/>
</dbReference>
<name>A0A6J1DUM2_MOMCH</name>
<keyword evidence="4" id="KW-1185">Reference proteome</keyword>
<dbReference type="SUPFAM" id="SSF57756">
    <property type="entry name" value="Retrovirus zinc finger-like domains"/>
    <property type="match status" value="1"/>
</dbReference>
<dbReference type="InterPro" id="IPR036875">
    <property type="entry name" value="Znf_CCHC_sf"/>
</dbReference>
<dbReference type="GO" id="GO:0004190">
    <property type="term" value="F:aspartic-type endopeptidase activity"/>
    <property type="evidence" value="ECO:0007669"/>
    <property type="project" value="InterPro"/>
</dbReference>
<evidence type="ECO:0000313" key="5">
    <source>
        <dbReference type="RefSeq" id="XP_022156326.1"/>
    </source>
</evidence>
<dbReference type="GO" id="GO:0008270">
    <property type="term" value="F:zinc ion binding"/>
    <property type="evidence" value="ECO:0007669"/>
    <property type="project" value="UniProtKB-KW"/>
</dbReference>
<dbReference type="PROSITE" id="PS00141">
    <property type="entry name" value="ASP_PROTEASE"/>
    <property type="match status" value="1"/>
</dbReference>
<keyword evidence="1" id="KW-0862">Zinc</keyword>
<dbReference type="GO" id="GO:0003676">
    <property type="term" value="F:nucleic acid binding"/>
    <property type="evidence" value="ECO:0007669"/>
    <property type="project" value="InterPro"/>
</dbReference>
<dbReference type="CDD" id="cd00303">
    <property type="entry name" value="retropepsin_like"/>
    <property type="match status" value="1"/>
</dbReference>
<dbReference type="AlphaFoldDB" id="A0A6J1DUM2"/>
<keyword evidence="1" id="KW-0863">Zinc-finger</keyword>
<accession>A0A6J1DUM2</accession>
<dbReference type="GeneID" id="111023247"/>